<organism evidence="2">
    <name type="scientific">hydrothermal vent metagenome</name>
    <dbReference type="NCBI Taxonomy" id="652676"/>
    <lineage>
        <taxon>unclassified sequences</taxon>
        <taxon>metagenomes</taxon>
        <taxon>ecological metagenomes</taxon>
    </lineage>
</organism>
<gene>
    <name evidence="2" type="ORF">MNBD_GAMMA19-241</name>
</gene>
<dbReference type="PANTHER" id="PTHR45966:SF13">
    <property type="entry name" value="GDSL ESTERASE_LIPASE"/>
    <property type="match status" value="1"/>
</dbReference>
<evidence type="ECO:0000256" key="1">
    <source>
        <dbReference type="ARBA" id="ARBA00022729"/>
    </source>
</evidence>
<name>A0A3B1AU23_9ZZZZ</name>
<proteinExistence type="predicted"/>
<reference evidence="2" key="1">
    <citation type="submission" date="2018-06" db="EMBL/GenBank/DDBJ databases">
        <authorList>
            <person name="Zhirakovskaya E."/>
        </authorList>
    </citation>
    <scope>NUCLEOTIDE SEQUENCE</scope>
</reference>
<dbReference type="Gene3D" id="3.40.50.1110">
    <property type="entry name" value="SGNH hydrolase"/>
    <property type="match status" value="1"/>
</dbReference>
<feature type="non-terminal residue" evidence="2">
    <location>
        <position position="1"/>
    </location>
</feature>
<keyword evidence="1" id="KW-0732">Signal</keyword>
<evidence type="ECO:0000313" key="2">
    <source>
        <dbReference type="EMBL" id="VAX03343.1"/>
    </source>
</evidence>
<sequence>GLMPETRRIATATDNPGLIERSTKLSKLYQDELYKMTRYLKYTSRAKITRFDLFNFFNELVENADNYGFSNTTDACFNSADSTFHPDCNSGSNFDEFVFFDEIHPTTRVHELVGEALYETINSAKTAELGWYYYLTNIYSTYTSLQGR</sequence>
<dbReference type="InterPro" id="IPR001087">
    <property type="entry name" value="GDSL"/>
</dbReference>
<dbReference type="PANTHER" id="PTHR45966">
    <property type="entry name" value="GDSL-LIKE LIPASE/ACYLHYDROLASE"/>
    <property type="match status" value="1"/>
</dbReference>
<dbReference type="AlphaFoldDB" id="A0A3B1AU23"/>
<dbReference type="Pfam" id="PF00657">
    <property type="entry name" value="Lipase_GDSL"/>
    <property type="match status" value="1"/>
</dbReference>
<protein>
    <recommendedName>
        <fullName evidence="3">Phospholipase/lecithinase/hemolysin</fullName>
    </recommendedName>
</protein>
<dbReference type="InterPro" id="IPR044552">
    <property type="entry name" value="GLIP1-5/GLL25"/>
</dbReference>
<evidence type="ECO:0008006" key="3">
    <source>
        <dbReference type="Google" id="ProtNLM"/>
    </source>
</evidence>
<dbReference type="InterPro" id="IPR036514">
    <property type="entry name" value="SGNH_hydro_sf"/>
</dbReference>
<dbReference type="EMBL" id="UOFV01000390">
    <property type="protein sequence ID" value="VAX03343.1"/>
    <property type="molecule type" value="Genomic_DNA"/>
</dbReference>
<dbReference type="GO" id="GO:0016788">
    <property type="term" value="F:hydrolase activity, acting on ester bonds"/>
    <property type="evidence" value="ECO:0007669"/>
    <property type="project" value="InterPro"/>
</dbReference>
<accession>A0A3B1AU23</accession>